<evidence type="ECO:0000313" key="2">
    <source>
        <dbReference type="EMBL" id="KAL3761084.1"/>
    </source>
</evidence>
<proteinExistence type="predicted"/>
<feature type="compositionally biased region" description="Basic and acidic residues" evidence="1">
    <location>
        <begin position="86"/>
        <end position="95"/>
    </location>
</feature>
<feature type="compositionally biased region" description="Polar residues" evidence="1">
    <location>
        <begin position="255"/>
        <end position="299"/>
    </location>
</feature>
<comment type="caution">
    <text evidence="2">The sequence shown here is derived from an EMBL/GenBank/DDBJ whole genome shotgun (WGS) entry which is preliminary data.</text>
</comment>
<feature type="region of interest" description="Disordered" evidence="1">
    <location>
        <begin position="159"/>
        <end position="181"/>
    </location>
</feature>
<dbReference type="EMBL" id="JALLBG020000160">
    <property type="protein sequence ID" value="KAL3761084.1"/>
    <property type="molecule type" value="Genomic_DNA"/>
</dbReference>
<gene>
    <name evidence="2" type="ORF">ACHAWU_006490</name>
</gene>
<feature type="compositionally biased region" description="Polar residues" evidence="1">
    <location>
        <begin position="163"/>
        <end position="179"/>
    </location>
</feature>
<feature type="region of interest" description="Disordered" evidence="1">
    <location>
        <begin position="415"/>
        <end position="438"/>
    </location>
</feature>
<dbReference type="AlphaFoldDB" id="A0ABD3MEQ8"/>
<feature type="compositionally biased region" description="Gly residues" evidence="1">
    <location>
        <begin position="417"/>
        <end position="427"/>
    </location>
</feature>
<evidence type="ECO:0000313" key="3">
    <source>
        <dbReference type="Proteomes" id="UP001530293"/>
    </source>
</evidence>
<reference evidence="2 3" key="1">
    <citation type="submission" date="2024-10" db="EMBL/GenBank/DDBJ databases">
        <title>Updated reference genomes for cyclostephanoid diatoms.</title>
        <authorList>
            <person name="Roberts W.R."/>
            <person name="Alverson A.J."/>
        </authorList>
    </citation>
    <scope>NUCLEOTIDE SEQUENCE [LARGE SCALE GENOMIC DNA]</scope>
    <source>
        <strain evidence="2 3">AJA232-27</strain>
    </source>
</reference>
<accession>A0ABD3MEQ8</accession>
<protein>
    <submittedName>
        <fullName evidence="2">Uncharacterized protein</fullName>
    </submittedName>
</protein>
<name>A0ABD3MEQ8_9STRA</name>
<evidence type="ECO:0000256" key="1">
    <source>
        <dbReference type="SAM" id="MobiDB-lite"/>
    </source>
</evidence>
<feature type="compositionally biased region" description="Low complexity" evidence="1">
    <location>
        <begin position="9"/>
        <end position="56"/>
    </location>
</feature>
<sequence>MDLLKGYGSDSSASSASSTSSAAISKSTASLPAAAASSSIATVPTTTTAAPSNSQTQSFSPKAAQRAKKAGGKRILSLGAVLPPEIFDRLTRQPDDDSSTSSSETERSQSKTRKRRTTDNDSIGKTINDHEGVMGSAGDRGELNSLLNELRSTPLHVSDKITSKNGTSMQNEAPKNITSEGKESDKLGFAFMNYTTTATTVNKNNEKVVDVHAVNLPSKLTAAKSDKPIISSKPTPTAAAIPKFSRMSAAPPVSPFSQKVPQHSQYYMQPPSTTSNHPAQSDVQLDTQSTGRNLTTTQSRKQRREEERALRSGQAFNNPTTAAATEIYQPSPTEFAPTAHAAAIASNAARHRGAASGTGGHSSVKNIAMYDPQSGTDVSGLGVTGKHRSKHQINQLMASAISLEAHRASEAELARFGMGGGGEGGKGSRAAAKRKYGW</sequence>
<feature type="region of interest" description="Disordered" evidence="1">
    <location>
        <begin position="1"/>
        <end position="141"/>
    </location>
</feature>
<organism evidence="2 3">
    <name type="scientific">Discostella pseudostelligera</name>
    <dbReference type="NCBI Taxonomy" id="259834"/>
    <lineage>
        <taxon>Eukaryota</taxon>
        <taxon>Sar</taxon>
        <taxon>Stramenopiles</taxon>
        <taxon>Ochrophyta</taxon>
        <taxon>Bacillariophyta</taxon>
        <taxon>Coscinodiscophyceae</taxon>
        <taxon>Thalassiosirophycidae</taxon>
        <taxon>Stephanodiscales</taxon>
        <taxon>Stephanodiscaceae</taxon>
        <taxon>Discostella</taxon>
    </lineage>
</organism>
<keyword evidence="3" id="KW-1185">Reference proteome</keyword>
<dbReference type="Proteomes" id="UP001530293">
    <property type="component" value="Unassembled WGS sequence"/>
</dbReference>
<feature type="region of interest" description="Disordered" evidence="1">
    <location>
        <begin position="248"/>
        <end position="322"/>
    </location>
</feature>